<protein>
    <recommendedName>
        <fullName evidence="2">Type II secretion system protein H</fullName>
    </recommendedName>
    <alternativeName>
        <fullName evidence="9">General secretion pathway protein H</fullName>
    </alternativeName>
</protein>
<dbReference type="InterPro" id="IPR002416">
    <property type="entry name" value="T2SS_protein-GspH"/>
</dbReference>
<keyword evidence="5" id="KW-0997">Cell inner membrane</keyword>
<keyword evidence="4" id="KW-0488">Methylation</keyword>
<keyword evidence="6 10" id="KW-0812">Transmembrane</keyword>
<evidence type="ECO:0000256" key="4">
    <source>
        <dbReference type="ARBA" id="ARBA00022481"/>
    </source>
</evidence>
<evidence type="ECO:0000256" key="2">
    <source>
        <dbReference type="ARBA" id="ARBA00021549"/>
    </source>
</evidence>
<evidence type="ECO:0000256" key="1">
    <source>
        <dbReference type="ARBA" id="ARBA00004377"/>
    </source>
</evidence>
<comment type="subcellular location">
    <subcellularLocation>
        <location evidence="1">Cell inner membrane</location>
        <topology evidence="1">Single-pass membrane protein</topology>
    </subcellularLocation>
</comment>
<evidence type="ECO:0000256" key="10">
    <source>
        <dbReference type="SAM" id="Phobius"/>
    </source>
</evidence>
<dbReference type="InterPro" id="IPR012902">
    <property type="entry name" value="N_methyl_site"/>
</dbReference>
<dbReference type="SUPFAM" id="SSF54523">
    <property type="entry name" value="Pili subunits"/>
    <property type="match status" value="1"/>
</dbReference>
<keyword evidence="3" id="KW-1003">Cell membrane</keyword>
<dbReference type="RefSeq" id="WP_282316307.1">
    <property type="nucleotide sequence ID" value="NZ_JARBWL010000002.1"/>
</dbReference>
<evidence type="ECO:0000256" key="6">
    <source>
        <dbReference type="ARBA" id="ARBA00022692"/>
    </source>
</evidence>
<evidence type="ECO:0000313" key="12">
    <source>
        <dbReference type="Proteomes" id="UP001159100"/>
    </source>
</evidence>
<keyword evidence="7 10" id="KW-1133">Transmembrane helix</keyword>
<accession>A0ABT6QR21</accession>
<feature type="transmembrane region" description="Helical" evidence="10">
    <location>
        <begin position="7"/>
        <end position="31"/>
    </location>
</feature>
<dbReference type="InterPro" id="IPR045584">
    <property type="entry name" value="Pilin-like"/>
</dbReference>
<reference evidence="11 12" key="1">
    <citation type="submission" date="2023-02" db="EMBL/GenBank/DDBJ databases">
        <title>Pseudomonas chrutzelriedensis sp. nov., a potently antifungal strain isolated from moss.</title>
        <authorList>
            <person name="Schnyder A."/>
            <person name="Kalawong R."/>
            <person name="Eberl L."/>
            <person name="Agnoli K."/>
        </authorList>
    </citation>
    <scope>NUCLEOTIDE SEQUENCE [LARGE SCALE GENOMIC DNA]</scope>
    <source>
        <strain evidence="11 12">681</strain>
    </source>
</reference>
<keyword evidence="8 10" id="KW-0472">Membrane</keyword>
<keyword evidence="12" id="KW-1185">Reference proteome</keyword>
<sequence length="156" mass="17387">MKRNVRGFTLLEMLVVIVVISVVIGMVTLVAGENPARQARQQALAVAQLLQASRESAVLEGREYGMRLDRDSYQMLRLERSRWQPLGAPYRLPEGLFMTLEQEGRPLSLSDQPGQPQIMVLSSDELSPFALSFASKTQRWLSVSSDGLGEPVIDEN</sequence>
<dbReference type="PROSITE" id="PS00409">
    <property type="entry name" value="PROKAR_NTER_METHYL"/>
    <property type="match status" value="1"/>
</dbReference>
<evidence type="ECO:0000256" key="7">
    <source>
        <dbReference type="ARBA" id="ARBA00022989"/>
    </source>
</evidence>
<dbReference type="Pfam" id="PF07963">
    <property type="entry name" value="N_methyl"/>
    <property type="match status" value="1"/>
</dbReference>
<evidence type="ECO:0000256" key="3">
    <source>
        <dbReference type="ARBA" id="ARBA00022475"/>
    </source>
</evidence>
<dbReference type="InterPro" id="IPR049875">
    <property type="entry name" value="TypeII_GspH"/>
</dbReference>
<evidence type="ECO:0000256" key="9">
    <source>
        <dbReference type="ARBA" id="ARBA00030775"/>
    </source>
</evidence>
<dbReference type="NCBIfam" id="TIGR01708">
    <property type="entry name" value="typeII_sec_gspH"/>
    <property type="match status" value="1"/>
</dbReference>
<dbReference type="EMBL" id="JARBWL010000002">
    <property type="protein sequence ID" value="MDI2593348.1"/>
    <property type="molecule type" value="Genomic_DNA"/>
</dbReference>
<dbReference type="PRINTS" id="PR00885">
    <property type="entry name" value="BCTERIALGSPH"/>
</dbReference>
<dbReference type="NCBIfam" id="TIGR02532">
    <property type="entry name" value="IV_pilin_GFxxxE"/>
    <property type="match status" value="1"/>
</dbReference>
<dbReference type="Proteomes" id="UP001159100">
    <property type="component" value="Unassembled WGS sequence"/>
</dbReference>
<organism evidence="11 12">
    <name type="scientific">Pseudomonas fungipugnans</name>
    <dbReference type="NCBI Taxonomy" id="3024217"/>
    <lineage>
        <taxon>Bacteria</taxon>
        <taxon>Pseudomonadati</taxon>
        <taxon>Pseudomonadota</taxon>
        <taxon>Gammaproteobacteria</taxon>
        <taxon>Pseudomonadales</taxon>
        <taxon>Pseudomonadaceae</taxon>
        <taxon>Pseudomonas</taxon>
    </lineage>
</organism>
<evidence type="ECO:0000313" key="11">
    <source>
        <dbReference type="EMBL" id="MDI2593348.1"/>
    </source>
</evidence>
<gene>
    <name evidence="11" type="primary">gspH</name>
    <name evidence="11" type="ORF">POF45_18235</name>
</gene>
<comment type="caution">
    <text evidence="11">The sequence shown here is derived from an EMBL/GenBank/DDBJ whole genome shotgun (WGS) entry which is preliminary data.</text>
</comment>
<dbReference type="Gene3D" id="3.55.40.10">
    <property type="entry name" value="minor pseudopilin epsh domain"/>
    <property type="match status" value="1"/>
</dbReference>
<proteinExistence type="predicted"/>
<evidence type="ECO:0000256" key="8">
    <source>
        <dbReference type="ARBA" id="ARBA00023136"/>
    </source>
</evidence>
<name>A0ABT6QR21_9PSED</name>
<evidence type="ECO:0000256" key="5">
    <source>
        <dbReference type="ARBA" id="ARBA00022519"/>
    </source>
</evidence>